<dbReference type="InterPro" id="IPR001841">
    <property type="entry name" value="Znf_RING"/>
</dbReference>
<dbReference type="InterPro" id="IPR017907">
    <property type="entry name" value="Znf_RING_CS"/>
</dbReference>
<keyword evidence="5 14" id="KW-0808">Transferase</keyword>
<proteinExistence type="inferred from homology"/>
<dbReference type="InterPro" id="IPR013083">
    <property type="entry name" value="Znf_RING/FYVE/PHD"/>
</dbReference>
<dbReference type="SUPFAM" id="SSF57850">
    <property type="entry name" value="RING/U-box"/>
    <property type="match status" value="1"/>
</dbReference>
<dbReference type="GO" id="GO:0006325">
    <property type="term" value="P:chromatin organization"/>
    <property type="evidence" value="ECO:0007669"/>
    <property type="project" value="UniProtKB-KW"/>
</dbReference>
<evidence type="ECO:0000256" key="4">
    <source>
        <dbReference type="ARBA" id="ARBA00005555"/>
    </source>
</evidence>
<evidence type="ECO:0000256" key="9">
    <source>
        <dbReference type="ARBA" id="ARBA00022833"/>
    </source>
</evidence>
<dbReference type="GO" id="GO:0033503">
    <property type="term" value="C:HULC complex"/>
    <property type="evidence" value="ECO:0007669"/>
    <property type="project" value="TreeGrafter"/>
</dbReference>
<dbReference type="Proteomes" id="UP001237642">
    <property type="component" value="Unassembled WGS sequence"/>
</dbReference>
<evidence type="ECO:0000256" key="14">
    <source>
        <dbReference type="RuleBase" id="RU365038"/>
    </source>
</evidence>
<gene>
    <name evidence="17" type="ORF">POM88_013031</name>
</gene>
<keyword evidence="8 14" id="KW-0833">Ubl conjugation pathway</keyword>
<dbReference type="PROSITE" id="PS50089">
    <property type="entry name" value="ZF_RING_2"/>
    <property type="match status" value="1"/>
</dbReference>
<evidence type="ECO:0000313" key="18">
    <source>
        <dbReference type="Proteomes" id="UP001237642"/>
    </source>
</evidence>
<dbReference type="GO" id="GO:0016567">
    <property type="term" value="P:protein ubiquitination"/>
    <property type="evidence" value="ECO:0007669"/>
    <property type="project" value="UniProtKB-UniRule"/>
</dbReference>
<dbReference type="GO" id="GO:0008270">
    <property type="term" value="F:zinc ion binding"/>
    <property type="evidence" value="ECO:0007669"/>
    <property type="project" value="UniProtKB-KW"/>
</dbReference>
<accession>A0AAD8MXS1</accession>
<protein>
    <recommendedName>
        <fullName evidence="14">E3 ubiquitin protein ligase</fullName>
        <ecNumber evidence="14">2.3.2.27</ecNumber>
    </recommendedName>
</protein>
<evidence type="ECO:0000256" key="5">
    <source>
        <dbReference type="ARBA" id="ARBA00022679"/>
    </source>
</evidence>
<comment type="subcellular location">
    <subcellularLocation>
        <location evidence="2 14">Nucleus</location>
    </subcellularLocation>
</comment>
<evidence type="ECO:0000256" key="3">
    <source>
        <dbReference type="ARBA" id="ARBA00004906"/>
    </source>
</evidence>
<dbReference type="EMBL" id="JAUIZM010000003">
    <property type="protein sequence ID" value="KAK1393975.1"/>
    <property type="molecule type" value="Genomic_DNA"/>
</dbReference>
<evidence type="ECO:0000256" key="1">
    <source>
        <dbReference type="ARBA" id="ARBA00000900"/>
    </source>
</evidence>
<comment type="caution">
    <text evidence="17">The sequence shown here is derived from an EMBL/GenBank/DDBJ whole genome shotgun (WGS) entry which is preliminary data.</text>
</comment>
<evidence type="ECO:0000256" key="11">
    <source>
        <dbReference type="ARBA" id="ARBA00023054"/>
    </source>
</evidence>
<feature type="coiled-coil region" evidence="15">
    <location>
        <begin position="569"/>
        <end position="603"/>
    </location>
</feature>
<dbReference type="PANTHER" id="PTHR23163:SF0">
    <property type="entry name" value="E3 UBIQUITIN-PROTEIN LIGASE BRE1"/>
    <property type="match status" value="1"/>
</dbReference>
<dbReference type="GO" id="GO:0061630">
    <property type="term" value="F:ubiquitin protein ligase activity"/>
    <property type="evidence" value="ECO:0007669"/>
    <property type="project" value="UniProtKB-EC"/>
</dbReference>
<name>A0AAD8MXS1_9APIA</name>
<keyword evidence="18" id="KW-1185">Reference proteome</keyword>
<evidence type="ECO:0000313" key="17">
    <source>
        <dbReference type="EMBL" id="KAK1393975.1"/>
    </source>
</evidence>
<feature type="domain" description="RING-type" evidence="16">
    <location>
        <begin position="815"/>
        <end position="853"/>
    </location>
</feature>
<dbReference type="AlphaFoldDB" id="A0AAD8MXS1"/>
<evidence type="ECO:0000256" key="12">
    <source>
        <dbReference type="ARBA" id="ARBA00023242"/>
    </source>
</evidence>
<reference evidence="17" key="1">
    <citation type="submission" date="2023-02" db="EMBL/GenBank/DDBJ databases">
        <title>Genome of toxic invasive species Heracleum sosnowskyi carries increased number of genes despite the absence of recent whole-genome duplications.</title>
        <authorList>
            <person name="Schelkunov M."/>
            <person name="Shtratnikova V."/>
            <person name="Makarenko M."/>
            <person name="Klepikova A."/>
            <person name="Omelchenko D."/>
            <person name="Novikova G."/>
            <person name="Obukhova E."/>
            <person name="Bogdanov V."/>
            <person name="Penin A."/>
            <person name="Logacheva M."/>
        </authorList>
    </citation>
    <scope>NUCLEOTIDE SEQUENCE</scope>
    <source>
        <strain evidence="17">Hsosn_3</strain>
        <tissue evidence="17">Leaf</tissue>
    </source>
</reference>
<sequence>MNPKENSTTISPANHLKSDSLNHSMEYQLDTKVLQFQNLKLVQKLEAQKAECVALENKFSQLRDKQLPYDNTLKVVHEAWEEVVIDLESSSKRVKNCSGIRVDAGNVFNEGSGCSSPLEDEFLRRLVETGATESSNLSNIPSQVDEIIQAVGERTKKILSNVVGGINDLWCLKGGLYASAQHPVDGQCRQNTGSNLEEEVKTLRLLISDLHLKHRTLSRELQSHRDIDAKNKANLKHLNGELECTLAELDESNCRLATLKAEKNAVKGVNFPVLVGNKHVASDRARDKQEDLQDMESTLKELLDQSSSRLIELKCLYEERIGLLKQLADLQNTMKSVKYVSSSRAYLLVKDQLAKAKASVVQYQALYEKLQVEKDNLAWREKESIMENDVVDVFHQSTIVNEYRIEELEKEIEKQITSRHLIESKLEEASREPGRKEIIAEFKALVSSFPGKMRSMQEQLTKYKEVASDVHSLRADVQSLSDVFNRKVKDVETLSVRSSDQVAEIKKLQAVVEDLQESDLDLKLILEMYTCESIDSRDISEARTAEYKAWAQVQSLNSALDEQNLESRVKKAIEAEASTQQKLAAAEADIADLRQNFETSKRKKIELSDVLKSKQEENEVYLSEIETIGQAFDVVQTQNQHLLQQITERDDYNTKLVVEGARARQLRDTLLMEKQTMYRTFQQASSLVDYFEIKTSRIEDQVRTCSDQVQRHAEDRVQKSVSLENTQRRLSDATKSSQRMTKLLEESQSKLARRRAALADLQIELEKERYERKRVEEEVEVVRRKASRLRSQIEGSPVVQRLQQELKEYKDILKCSICLERRKEVVITKCYHLFCGPCVQKITEGRHRKCPVCASSFGANDVKPVYI</sequence>
<dbReference type="CDD" id="cd16499">
    <property type="entry name" value="RING-HC_Bre1-like"/>
    <property type="match status" value="1"/>
</dbReference>
<dbReference type="EC" id="2.3.2.27" evidence="14"/>
<reference evidence="17" key="2">
    <citation type="submission" date="2023-05" db="EMBL/GenBank/DDBJ databases">
        <authorList>
            <person name="Schelkunov M.I."/>
        </authorList>
    </citation>
    <scope>NUCLEOTIDE SEQUENCE</scope>
    <source>
        <strain evidence="17">Hsosn_3</strain>
        <tissue evidence="17">Leaf</tissue>
    </source>
</reference>
<evidence type="ECO:0000256" key="13">
    <source>
        <dbReference type="PROSITE-ProRule" id="PRU00175"/>
    </source>
</evidence>
<evidence type="ECO:0000256" key="8">
    <source>
        <dbReference type="ARBA" id="ARBA00022786"/>
    </source>
</evidence>
<feature type="coiled-coil region" evidence="15">
    <location>
        <begin position="744"/>
        <end position="792"/>
    </location>
</feature>
<evidence type="ECO:0000256" key="7">
    <source>
        <dbReference type="ARBA" id="ARBA00022771"/>
    </source>
</evidence>
<dbReference type="SMART" id="SM00184">
    <property type="entry name" value="RING"/>
    <property type="match status" value="1"/>
</dbReference>
<evidence type="ECO:0000256" key="6">
    <source>
        <dbReference type="ARBA" id="ARBA00022723"/>
    </source>
</evidence>
<comment type="pathway">
    <text evidence="3 14">Protein modification; protein ubiquitination.</text>
</comment>
<keyword evidence="7 13" id="KW-0863">Zinc-finger</keyword>
<dbReference type="Gene3D" id="3.30.40.10">
    <property type="entry name" value="Zinc/RING finger domain, C3HC4 (zinc finger)"/>
    <property type="match status" value="1"/>
</dbReference>
<organism evidence="17 18">
    <name type="scientific">Heracleum sosnowskyi</name>
    <dbReference type="NCBI Taxonomy" id="360622"/>
    <lineage>
        <taxon>Eukaryota</taxon>
        <taxon>Viridiplantae</taxon>
        <taxon>Streptophyta</taxon>
        <taxon>Embryophyta</taxon>
        <taxon>Tracheophyta</taxon>
        <taxon>Spermatophyta</taxon>
        <taxon>Magnoliopsida</taxon>
        <taxon>eudicotyledons</taxon>
        <taxon>Gunneridae</taxon>
        <taxon>Pentapetalae</taxon>
        <taxon>asterids</taxon>
        <taxon>campanulids</taxon>
        <taxon>Apiales</taxon>
        <taxon>Apiaceae</taxon>
        <taxon>Apioideae</taxon>
        <taxon>apioid superclade</taxon>
        <taxon>Tordylieae</taxon>
        <taxon>Tordyliinae</taxon>
        <taxon>Heracleum</taxon>
    </lineage>
</organism>
<keyword evidence="11 14" id="KW-0175">Coiled coil</keyword>
<evidence type="ECO:0000256" key="15">
    <source>
        <dbReference type="SAM" id="Coils"/>
    </source>
</evidence>
<comment type="similarity">
    <text evidence="4 14">Belongs to the BRE1 family.</text>
</comment>
<dbReference type="GO" id="GO:0005634">
    <property type="term" value="C:nucleus"/>
    <property type="evidence" value="ECO:0007669"/>
    <property type="project" value="UniProtKB-SubCell"/>
</dbReference>
<dbReference type="PROSITE" id="PS00518">
    <property type="entry name" value="ZF_RING_1"/>
    <property type="match status" value="1"/>
</dbReference>
<keyword evidence="6 14" id="KW-0479">Metal-binding</keyword>
<evidence type="ECO:0000259" key="16">
    <source>
        <dbReference type="PROSITE" id="PS50089"/>
    </source>
</evidence>
<dbReference type="InterPro" id="IPR018957">
    <property type="entry name" value="Znf_C3HC4_RING-type"/>
</dbReference>
<keyword evidence="10 14" id="KW-0156">Chromatin regulator</keyword>
<keyword evidence="9 14" id="KW-0862">Zinc</keyword>
<evidence type="ECO:0000256" key="2">
    <source>
        <dbReference type="ARBA" id="ARBA00004123"/>
    </source>
</evidence>
<dbReference type="PANTHER" id="PTHR23163">
    <property type="entry name" value="RING FINGER PROTEIN-RELATED"/>
    <property type="match status" value="1"/>
</dbReference>
<feature type="coiled-coil region" evidence="15">
    <location>
        <begin position="242"/>
        <end position="305"/>
    </location>
</feature>
<keyword evidence="12 14" id="KW-0539">Nucleus</keyword>
<dbReference type="InterPro" id="IPR013956">
    <property type="entry name" value="E3_ubiquit_lig_Bre1"/>
</dbReference>
<dbReference type="Pfam" id="PF00097">
    <property type="entry name" value="zf-C3HC4"/>
    <property type="match status" value="1"/>
</dbReference>
<evidence type="ECO:0000256" key="10">
    <source>
        <dbReference type="ARBA" id="ARBA00022853"/>
    </source>
</evidence>
<feature type="coiled-coil region" evidence="15">
    <location>
        <begin position="38"/>
        <end position="65"/>
    </location>
</feature>
<comment type="catalytic activity">
    <reaction evidence="1 14">
        <text>S-ubiquitinyl-[E2 ubiquitin-conjugating enzyme]-L-cysteine + [acceptor protein]-L-lysine = [E2 ubiquitin-conjugating enzyme]-L-cysteine + N(6)-ubiquitinyl-[acceptor protein]-L-lysine.</text>
        <dbReference type="EC" id="2.3.2.27"/>
    </reaction>
</comment>